<accession>A0A6F8SUT6</accession>
<protein>
    <recommendedName>
        <fullName evidence="3">Phasin domain-containing protein</fullName>
    </recommendedName>
</protein>
<reference evidence="1 2" key="1">
    <citation type="submission" date="2020-02" db="EMBL/GenBank/DDBJ databases">
        <title>Complete Genome Sequence of Halomonas meridiana strain BAA-801, Isolated from Deep Sea Thermal Vent.</title>
        <authorList>
            <person name="Takahashi Y."/>
            <person name="Takahashi H."/>
            <person name="Galipon J."/>
            <person name="Arakawa K."/>
        </authorList>
    </citation>
    <scope>NUCLEOTIDE SEQUENCE [LARGE SCALE GENOMIC DNA]</scope>
    <source>
        <strain evidence="1 2">Slthf1</strain>
    </source>
</reference>
<evidence type="ECO:0000313" key="1">
    <source>
        <dbReference type="EMBL" id="BCA92021.1"/>
    </source>
</evidence>
<sequence>MATNDTTPSMPWMDSTQPMQAWWHQYCLLSAMPMIRLQIAWLENVTQTMQMEAQLFQALAKSSEKLTLCLTDNPHHCNAAELTEHYHEMVKTLTDANMERLTNVSQLSHEFRRCLWEEI</sequence>
<dbReference type="Proteomes" id="UP000503197">
    <property type="component" value="Chromosome"/>
</dbReference>
<proteinExistence type="predicted"/>
<evidence type="ECO:0008006" key="3">
    <source>
        <dbReference type="Google" id="ProtNLM"/>
    </source>
</evidence>
<dbReference type="RefSeq" id="WP_137094071.1">
    <property type="nucleotide sequence ID" value="NZ_AP022821.1"/>
</dbReference>
<organism evidence="1 2">
    <name type="scientific">Vreelandella aquamarina</name>
    <dbReference type="NCBI Taxonomy" id="77097"/>
    <lineage>
        <taxon>Bacteria</taxon>
        <taxon>Pseudomonadati</taxon>
        <taxon>Pseudomonadota</taxon>
        <taxon>Gammaproteobacteria</taxon>
        <taxon>Oceanospirillales</taxon>
        <taxon>Halomonadaceae</taxon>
        <taxon>Vreelandella</taxon>
    </lineage>
</organism>
<gene>
    <name evidence="1" type="ORF">HMSLTHF_17960</name>
</gene>
<dbReference type="EMBL" id="AP022821">
    <property type="protein sequence ID" value="BCA92021.1"/>
    <property type="molecule type" value="Genomic_DNA"/>
</dbReference>
<name>A0A6F8SUT6_9GAMM</name>
<evidence type="ECO:0000313" key="2">
    <source>
        <dbReference type="Proteomes" id="UP000503197"/>
    </source>
</evidence>
<dbReference type="AlphaFoldDB" id="A0A6F8SUT6"/>